<evidence type="ECO:0000313" key="7">
    <source>
        <dbReference type="Ensembl" id="ENSOMYP00000102318.2"/>
    </source>
</evidence>
<feature type="region of interest" description="Disordered" evidence="5">
    <location>
        <begin position="469"/>
        <end position="524"/>
    </location>
</feature>
<dbReference type="Pfam" id="PF00769">
    <property type="entry name" value="ERM_C"/>
    <property type="match status" value="1"/>
</dbReference>
<dbReference type="SUPFAM" id="SSF47031">
    <property type="entry name" value="Second domain of FERM"/>
    <property type="match status" value="1"/>
</dbReference>
<dbReference type="CDD" id="cd17187">
    <property type="entry name" value="FERM_F1_ERM"/>
    <property type="match status" value="1"/>
</dbReference>
<organism evidence="7 8">
    <name type="scientific">Oncorhynchus mykiss</name>
    <name type="common">Rainbow trout</name>
    <name type="synonym">Salmo gairdneri</name>
    <dbReference type="NCBI Taxonomy" id="8022"/>
    <lineage>
        <taxon>Eukaryota</taxon>
        <taxon>Metazoa</taxon>
        <taxon>Chordata</taxon>
        <taxon>Craniata</taxon>
        <taxon>Vertebrata</taxon>
        <taxon>Euteleostomi</taxon>
        <taxon>Actinopterygii</taxon>
        <taxon>Neopterygii</taxon>
        <taxon>Teleostei</taxon>
        <taxon>Protacanthopterygii</taxon>
        <taxon>Salmoniformes</taxon>
        <taxon>Salmonidae</taxon>
        <taxon>Salmoninae</taxon>
        <taxon>Oncorhynchus</taxon>
    </lineage>
</organism>
<name>A0A8C7WKM4_ONCMY</name>
<dbReference type="Ensembl" id="ENSOMYT00000110973.2">
    <property type="protein sequence ID" value="ENSOMYP00000102318.2"/>
    <property type="gene ID" value="ENSOMYG00000046003.2"/>
</dbReference>
<protein>
    <submittedName>
        <fullName evidence="7">Moesin a</fullName>
    </submittedName>
</protein>
<dbReference type="InterPro" id="IPR035963">
    <property type="entry name" value="FERM_2"/>
</dbReference>
<dbReference type="InterPro" id="IPR008954">
    <property type="entry name" value="Moesin_tail_sf"/>
</dbReference>
<dbReference type="Gene3D" id="2.30.29.30">
    <property type="entry name" value="Pleckstrin-homology domain (PH domain)/Phosphotyrosine-binding domain (PTB)"/>
    <property type="match status" value="1"/>
</dbReference>
<evidence type="ECO:0000256" key="3">
    <source>
        <dbReference type="ARBA" id="ARBA00023136"/>
    </source>
</evidence>
<keyword evidence="8" id="KW-1185">Reference proteome</keyword>
<dbReference type="Pfam" id="PF00373">
    <property type="entry name" value="FERM_M"/>
    <property type="match status" value="1"/>
</dbReference>
<dbReference type="FunFam" id="1.20.80.10:FF:000002">
    <property type="entry name" value="radixin isoform X1"/>
    <property type="match status" value="1"/>
</dbReference>
<dbReference type="PRINTS" id="PR00935">
    <property type="entry name" value="BAND41"/>
</dbReference>
<dbReference type="FunFam" id="1.20.5.450:FF:000001">
    <property type="entry name" value="radixin isoform X2"/>
    <property type="match status" value="1"/>
</dbReference>
<dbReference type="FunFam" id="2.30.29.30:FF:000003">
    <property type="entry name" value="Radixin isoform 1"/>
    <property type="match status" value="1"/>
</dbReference>
<dbReference type="InterPro" id="IPR019749">
    <property type="entry name" value="Band_41_domain"/>
</dbReference>
<feature type="binding site" evidence="4">
    <location>
        <position position="279"/>
    </location>
    <ligand>
        <name>a 1,2-diacyl-sn-glycero-3-phospho-(1D-myo-inositol)</name>
        <dbReference type="ChEBI" id="CHEBI:57880"/>
    </ligand>
</feature>
<feature type="binding site" evidence="4">
    <location>
        <begin position="61"/>
        <end position="64"/>
    </location>
    <ligand>
        <name>a 1,2-diacyl-sn-glycero-3-phospho-(1D-myo-inositol)</name>
        <dbReference type="ChEBI" id="CHEBI:57880"/>
    </ligand>
</feature>
<dbReference type="Pfam" id="PF20492">
    <property type="entry name" value="ERM_helical"/>
    <property type="match status" value="1"/>
</dbReference>
<dbReference type="SUPFAM" id="SSF54236">
    <property type="entry name" value="Ubiquitin-like"/>
    <property type="match status" value="1"/>
</dbReference>
<dbReference type="InterPro" id="IPR041789">
    <property type="entry name" value="ERM_FERM_C"/>
</dbReference>
<evidence type="ECO:0000259" key="6">
    <source>
        <dbReference type="PROSITE" id="PS50057"/>
    </source>
</evidence>
<dbReference type="PIRSF" id="PIRSF002305">
    <property type="entry name" value="ERM"/>
    <property type="match status" value="1"/>
</dbReference>
<feature type="domain" description="FERM" evidence="6">
    <location>
        <begin position="6"/>
        <end position="296"/>
    </location>
</feature>
<dbReference type="PROSITE" id="PS50057">
    <property type="entry name" value="FERM_3"/>
    <property type="match status" value="1"/>
</dbReference>
<feature type="compositionally biased region" description="Basic and acidic residues" evidence="5">
    <location>
        <begin position="502"/>
        <end position="522"/>
    </location>
</feature>
<dbReference type="InterPro" id="IPR029071">
    <property type="entry name" value="Ubiquitin-like_domsf"/>
</dbReference>
<dbReference type="InterPro" id="IPR000299">
    <property type="entry name" value="FERM_domain"/>
</dbReference>
<keyword evidence="3" id="KW-0472">Membrane</keyword>
<dbReference type="Gene3D" id="6.10.360.10">
    <property type="match status" value="1"/>
</dbReference>
<dbReference type="SUPFAM" id="SSF48678">
    <property type="entry name" value="Moesin tail domain"/>
    <property type="match status" value="1"/>
</dbReference>
<gene>
    <name evidence="7" type="primary">LOC110537292</name>
</gene>
<dbReference type="Gene3D" id="1.20.5.450">
    <property type="match status" value="1"/>
</dbReference>
<dbReference type="InterPro" id="IPR018980">
    <property type="entry name" value="FERM_PH-like_C"/>
</dbReference>
<dbReference type="InterPro" id="IPR019748">
    <property type="entry name" value="FERM_central"/>
</dbReference>
<dbReference type="Gene3D" id="3.10.20.90">
    <property type="entry name" value="Phosphatidylinositol 3-kinase Catalytic Subunit, Chain A, domain 1"/>
    <property type="match status" value="1"/>
</dbReference>
<reference evidence="7" key="2">
    <citation type="submission" date="2025-08" db="UniProtKB">
        <authorList>
            <consortium name="Ensembl"/>
        </authorList>
    </citation>
    <scope>IDENTIFICATION</scope>
</reference>
<dbReference type="PANTHER" id="PTHR23281">
    <property type="entry name" value="MERLIN/MOESIN/EZRIN/RADIXIN"/>
    <property type="match status" value="1"/>
</dbReference>
<comment type="subcellular location">
    <subcellularLocation>
        <location evidence="1">Cell membrane</location>
        <topology evidence="1">Peripheral membrane protein</topology>
    </subcellularLocation>
</comment>
<evidence type="ECO:0000313" key="8">
    <source>
        <dbReference type="Proteomes" id="UP000694395"/>
    </source>
</evidence>
<evidence type="ECO:0000256" key="2">
    <source>
        <dbReference type="ARBA" id="ARBA00022475"/>
    </source>
</evidence>
<reference evidence="7" key="3">
    <citation type="submission" date="2025-09" db="UniProtKB">
        <authorList>
            <consortium name="Ensembl"/>
        </authorList>
    </citation>
    <scope>IDENTIFICATION</scope>
</reference>
<dbReference type="InterPro" id="IPR018979">
    <property type="entry name" value="FERM_N"/>
</dbReference>
<dbReference type="Pfam" id="PF09380">
    <property type="entry name" value="FERM_C"/>
    <property type="match status" value="1"/>
</dbReference>
<dbReference type="InterPro" id="IPR000798">
    <property type="entry name" value="Ez/rad/moesin-like"/>
</dbReference>
<evidence type="ECO:0000256" key="1">
    <source>
        <dbReference type="ARBA" id="ARBA00004202"/>
    </source>
</evidence>
<dbReference type="Pfam" id="PF09379">
    <property type="entry name" value="FERM_N"/>
    <property type="match status" value="1"/>
</dbReference>
<dbReference type="PRINTS" id="PR00661">
    <property type="entry name" value="ERMFAMILY"/>
</dbReference>
<dbReference type="InterPro" id="IPR019747">
    <property type="entry name" value="FERM_CS"/>
</dbReference>
<dbReference type="SMART" id="SM00295">
    <property type="entry name" value="B41"/>
    <property type="match status" value="1"/>
</dbReference>
<dbReference type="GO" id="GO:0005886">
    <property type="term" value="C:plasma membrane"/>
    <property type="evidence" value="ECO:0007669"/>
    <property type="project" value="UniProtKB-SubCell"/>
</dbReference>
<dbReference type="InterPro" id="IPR011174">
    <property type="entry name" value="ERM"/>
</dbReference>
<dbReference type="PROSITE" id="PS00661">
    <property type="entry name" value="FERM_2"/>
    <property type="match status" value="1"/>
</dbReference>
<dbReference type="Proteomes" id="UP000694395">
    <property type="component" value="Chromosome 12"/>
</dbReference>
<dbReference type="InterPro" id="IPR011259">
    <property type="entry name" value="ERM_C_dom"/>
</dbReference>
<evidence type="ECO:0000256" key="5">
    <source>
        <dbReference type="SAM" id="MobiDB-lite"/>
    </source>
</evidence>
<proteinExistence type="predicted"/>
<dbReference type="GO" id="GO:0003779">
    <property type="term" value="F:actin binding"/>
    <property type="evidence" value="ECO:0007669"/>
    <property type="project" value="InterPro"/>
</dbReference>
<dbReference type="CDD" id="cd14473">
    <property type="entry name" value="FERM_B-lobe"/>
    <property type="match status" value="1"/>
</dbReference>
<dbReference type="InterPro" id="IPR011993">
    <property type="entry name" value="PH-like_dom_sf"/>
</dbReference>
<dbReference type="InterPro" id="IPR014352">
    <property type="entry name" value="FERM/acyl-CoA-bd_prot_sf"/>
</dbReference>
<reference evidence="7" key="1">
    <citation type="submission" date="2020-07" db="EMBL/GenBank/DDBJ databases">
        <title>A long reads based de novo assembly of the rainbow trout Arlee double haploid line genome.</title>
        <authorList>
            <person name="Gao G."/>
            <person name="Palti Y."/>
        </authorList>
    </citation>
    <scope>NUCLEOTIDE SEQUENCE [LARGE SCALE GENOMIC DNA]</scope>
</reference>
<dbReference type="GeneTree" id="ENSGT01090000260082"/>
<accession>A0A8C7WKM4</accession>
<evidence type="ECO:0000256" key="4">
    <source>
        <dbReference type="PIRSR" id="PIRSR002305-1"/>
    </source>
</evidence>
<feature type="region of interest" description="Disordered" evidence="5">
    <location>
        <begin position="378"/>
        <end position="400"/>
    </location>
</feature>
<sequence>MPGPSCGVRVTTMDAELEFAIQPNTTGKQLFDQVVKTIGLREVWFFGLQYQDTKGFSTWLKLNKKVTAQDVRKESPLLFKFRGKFFPEDVSEELIQEATQRLFFLQVKEGILNDDIYCPPETAVLLASYAVQAKYADYNKDIHSTGYLSSDKLLPQRVLDQHKLNKEQWEERIQVWHEEHKGMLREDSMMEYLKIAQDLEMYGVNYFSIKNKKGSELWLGVDALGLNIYEQNDKMTPKIGFPWSEIRNISFNDKKFVIKPIDKKAPDFVFYAPRLRINKRILALCMGNHELYMRRRKPDTIEVQQMKAQAREEKNHKKMERALLENEKKKRELAEKEKEKIEKEKEDLMEKLKQIEEQTKKAQQELEEQTRKALELEHERKRAQEEAERLEKERRMAEEAKTALLQQSENQMKNQEHLATELAELTSKISLLEDAKQRKEDEATQWQQKACMVQEDLEKTKEELKSKIMASHIQEPMQAENEHDENDETSDQASAEFTGGISHKDRSEEERMTEAEKNERVQQHLQALSSELAIARDETKKTANDIIHADNVKAGRDKYKTLRQIRSGNTKQRIDEFECIRSVCFEVDR</sequence>
<dbReference type="Gene3D" id="1.20.80.10">
    <property type="match status" value="1"/>
</dbReference>
<dbReference type="FunFam" id="3.10.20.90:FF:000013">
    <property type="entry name" value="radixin isoform X1"/>
    <property type="match status" value="1"/>
</dbReference>
<dbReference type="CDD" id="cd13194">
    <property type="entry name" value="FERM_C_ERM"/>
    <property type="match status" value="1"/>
</dbReference>
<dbReference type="SMART" id="SM01196">
    <property type="entry name" value="FERM_C"/>
    <property type="match status" value="1"/>
</dbReference>
<dbReference type="AlphaFoldDB" id="A0A8C7WKM4"/>
<keyword evidence="2" id="KW-1003">Cell membrane</keyword>
<dbReference type="SUPFAM" id="SSF50729">
    <property type="entry name" value="PH domain-like"/>
    <property type="match status" value="1"/>
</dbReference>
<dbReference type="PROSITE" id="PS00660">
    <property type="entry name" value="FERM_1"/>
    <property type="match status" value="1"/>
</dbReference>
<dbReference type="InterPro" id="IPR046810">
    <property type="entry name" value="ERM_helical"/>
</dbReference>